<organism evidence="7 8">
    <name type="scientific">Granulicella arctica</name>
    <dbReference type="NCBI Taxonomy" id="940613"/>
    <lineage>
        <taxon>Bacteria</taxon>
        <taxon>Pseudomonadati</taxon>
        <taxon>Acidobacteriota</taxon>
        <taxon>Terriglobia</taxon>
        <taxon>Terriglobales</taxon>
        <taxon>Acidobacteriaceae</taxon>
        <taxon>Granulicella</taxon>
    </lineage>
</organism>
<evidence type="ECO:0000313" key="7">
    <source>
        <dbReference type="EMBL" id="NYF80900.1"/>
    </source>
</evidence>
<comment type="caution">
    <text evidence="7">The sequence shown here is derived from an EMBL/GenBank/DDBJ whole genome shotgun (WGS) entry which is preliminary data.</text>
</comment>
<proteinExistence type="inferred from homology"/>
<accession>A0A7Y9PJ72</accession>
<keyword evidence="4 6" id="KW-1133">Transmembrane helix</keyword>
<evidence type="ECO:0000256" key="6">
    <source>
        <dbReference type="SAM" id="Phobius"/>
    </source>
</evidence>
<keyword evidence="5 6" id="KW-0472">Membrane</keyword>
<evidence type="ECO:0000256" key="3">
    <source>
        <dbReference type="ARBA" id="ARBA00022692"/>
    </source>
</evidence>
<evidence type="ECO:0000313" key="8">
    <source>
        <dbReference type="Proteomes" id="UP000589520"/>
    </source>
</evidence>
<feature type="transmembrane region" description="Helical" evidence="6">
    <location>
        <begin position="88"/>
        <end position="111"/>
    </location>
</feature>
<gene>
    <name evidence="7" type="ORF">HDF17_003220</name>
</gene>
<protein>
    <submittedName>
        <fullName evidence="7">Putative PurR-regulated permease PerM</fullName>
    </submittedName>
</protein>
<reference evidence="7 8" key="1">
    <citation type="submission" date="2020-07" db="EMBL/GenBank/DDBJ databases">
        <title>Genomic Encyclopedia of Type Strains, Phase IV (KMG-V): Genome sequencing to study the core and pangenomes of soil and plant-associated prokaryotes.</title>
        <authorList>
            <person name="Whitman W."/>
        </authorList>
    </citation>
    <scope>NUCLEOTIDE SEQUENCE [LARGE SCALE GENOMIC DNA]</scope>
    <source>
        <strain evidence="7 8">X4EP2</strain>
    </source>
</reference>
<keyword evidence="8" id="KW-1185">Reference proteome</keyword>
<dbReference type="Pfam" id="PF01594">
    <property type="entry name" value="AI-2E_transport"/>
    <property type="match status" value="1"/>
</dbReference>
<keyword evidence="3 6" id="KW-0812">Transmembrane</keyword>
<evidence type="ECO:0000256" key="5">
    <source>
        <dbReference type="ARBA" id="ARBA00023136"/>
    </source>
</evidence>
<dbReference type="GO" id="GO:0016020">
    <property type="term" value="C:membrane"/>
    <property type="evidence" value="ECO:0007669"/>
    <property type="project" value="UniProtKB-SubCell"/>
</dbReference>
<sequence>MDMRTNSSLDTIKTAGSALLNWWRAVTLDALIVGVLWFIGLELIHVPFAPAWAVLGGLLQIIPTFGGMIALIGPVLSVAFSGHDEWRLGLVLGLYGVIVILEGLVIGPYVLHRTTKVPWWAAFLGPIVLGILIPFWGVLLAPPLLAVVFAFKRSKEPRPQAPSL</sequence>
<dbReference type="InterPro" id="IPR002549">
    <property type="entry name" value="AI-2E-like"/>
</dbReference>
<dbReference type="AlphaFoldDB" id="A0A7Y9PJ72"/>
<feature type="transmembrane region" description="Helical" evidence="6">
    <location>
        <begin position="123"/>
        <end position="151"/>
    </location>
</feature>
<dbReference type="RefSeq" id="WP_179492619.1">
    <property type="nucleotide sequence ID" value="NZ_JACCCW010000002.1"/>
</dbReference>
<name>A0A7Y9PJ72_9BACT</name>
<dbReference type="EMBL" id="JACCCW010000002">
    <property type="protein sequence ID" value="NYF80900.1"/>
    <property type="molecule type" value="Genomic_DNA"/>
</dbReference>
<evidence type="ECO:0000256" key="4">
    <source>
        <dbReference type="ARBA" id="ARBA00022989"/>
    </source>
</evidence>
<evidence type="ECO:0000256" key="2">
    <source>
        <dbReference type="ARBA" id="ARBA00009773"/>
    </source>
</evidence>
<comment type="similarity">
    <text evidence="2">Belongs to the autoinducer-2 exporter (AI-2E) (TC 2.A.86) family.</text>
</comment>
<evidence type="ECO:0000256" key="1">
    <source>
        <dbReference type="ARBA" id="ARBA00004141"/>
    </source>
</evidence>
<feature type="transmembrane region" description="Helical" evidence="6">
    <location>
        <begin position="21"/>
        <end position="39"/>
    </location>
</feature>
<feature type="transmembrane region" description="Helical" evidence="6">
    <location>
        <begin position="51"/>
        <end position="76"/>
    </location>
</feature>
<dbReference type="Proteomes" id="UP000589520">
    <property type="component" value="Unassembled WGS sequence"/>
</dbReference>
<comment type="subcellular location">
    <subcellularLocation>
        <location evidence="1">Membrane</location>
        <topology evidence="1">Multi-pass membrane protein</topology>
    </subcellularLocation>
</comment>